<keyword evidence="13" id="KW-1185">Reference proteome</keyword>
<dbReference type="Gene3D" id="1.10.287.80">
    <property type="entry name" value="ATP synthase, gamma subunit, helix hairpin domain"/>
    <property type="match status" value="1"/>
</dbReference>
<organism evidence="12 13">
    <name type="scientific">Apolygus lucorum</name>
    <name type="common">Small green plant bug</name>
    <name type="synonym">Lygocoris lucorum</name>
    <dbReference type="NCBI Taxonomy" id="248454"/>
    <lineage>
        <taxon>Eukaryota</taxon>
        <taxon>Metazoa</taxon>
        <taxon>Ecdysozoa</taxon>
        <taxon>Arthropoda</taxon>
        <taxon>Hexapoda</taxon>
        <taxon>Insecta</taxon>
        <taxon>Pterygota</taxon>
        <taxon>Neoptera</taxon>
        <taxon>Paraneoptera</taxon>
        <taxon>Hemiptera</taxon>
        <taxon>Heteroptera</taxon>
        <taxon>Panheteroptera</taxon>
        <taxon>Cimicomorpha</taxon>
        <taxon>Miridae</taxon>
        <taxon>Mirini</taxon>
        <taxon>Apolygus</taxon>
    </lineage>
</organism>
<keyword evidence="9" id="KW-0139">CF(1)</keyword>
<keyword evidence="4" id="KW-0375">Hydrogen ion transport</keyword>
<dbReference type="GO" id="GO:0046933">
    <property type="term" value="F:proton-transporting ATP synthase activity, rotational mechanism"/>
    <property type="evidence" value="ECO:0007669"/>
    <property type="project" value="InterPro"/>
</dbReference>
<comment type="similarity">
    <text evidence="2">Belongs to the ATPase gamma chain family.</text>
</comment>
<comment type="subcellular location">
    <subcellularLocation>
        <location evidence="1">Mitochondrion inner membrane</location>
        <topology evidence="1">Peripheral membrane protein</topology>
    </subcellularLocation>
</comment>
<evidence type="ECO:0000256" key="3">
    <source>
        <dbReference type="ARBA" id="ARBA00022448"/>
    </source>
</evidence>
<evidence type="ECO:0000256" key="9">
    <source>
        <dbReference type="ARBA" id="ARBA00023196"/>
    </source>
</evidence>
<dbReference type="FunFam" id="3.40.1380.10:FF:000003">
    <property type="entry name" value="ATP synthase subunit gamma"/>
    <property type="match status" value="1"/>
</dbReference>
<evidence type="ECO:0000256" key="2">
    <source>
        <dbReference type="ARBA" id="ARBA00007681"/>
    </source>
</evidence>
<evidence type="ECO:0000256" key="5">
    <source>
        <dbReference type="ARBA" id="ARBA00022792"/>
    </source>
</evidence>
<comment type="caution">
    <text evidence="12">The sequence shown here is derived from an EMBL/GenBank/DDBJ whole genome shotgun (WGS) entry which is preliminary data.</text>
</comment>
<evidence type="ECO:0000256" key="1">
    <source>
        <dbReference type="ARBA" id="ARBA00004637"/>
    </source>
</evidence>
<dbReference type="CDD" id="cd12151">
    <property type="entry name" value="F1-ATPase_gamma"/>
    <property type="match status" value="1"/>
</dbReference>
<evidence type="ECO:0000313" key="13">
    <source>
        <dbReference type="Proteomes" id="UP000466442"/>
    </source>
</evidence>
<dbReference type="GO" id="GO:0005743">
    <property type="term" value="C:mitochondrial inner membrane"/>
    <property type="evidence" value="ECO:0007669"/>
    <property type="project" value="UniProtKB-SubCell"/>
</dbReference>
<dbReference type="SUPFAM" id="SSF52943">
    <property type="entry name" value="ATP synthase (F1-ATPase), gamma subunit"/>
    <property type="match status" value="1"/>
</dbReference>
<dbReference type="PANTHER" id="PTHR11693:SF22">
    <property type="entry name" value="ATP SYNTHASE SUBUNIT GAMMA, MITOCHONDRIAL"/>
    <property type="match status" value="1"/>
</dbReference>
<keyword evidence="5" id="KW-0999">Mitochondrion inner membrane</keyword>
<dbReference type="Proteomes" id="UP000466442">
    <property type="component" value="Linkage Group LG9"/>
</dbReference>
<protein>
    <recommendedName>
        <fullName evidence="11">F-ATPase gamma subunit</fullName>
    </recommendedName>
</protein>
<dbReference type="GO" id="GO:0045259">
    <property type="term" value="C:proton-transporting ATP synthase complex"/>
    <property type="evidence" value="ECO:0007669"/>
    <property type="project" value="UniProtKB-KW"/>
</dbReference>
<dbReference type="PRINTS" id="PR00126">
    <property type="entry name" value="ATPASEGAMMA"/>
</dbReference>
<keyword evidence="6" id="KW-0406">Ion transport</keyword>
<reference evidence="12" key="1">
    <citation type="journal article" date="2021" name="Mol. Ecol. Resour.">
        <title>Apolygus lucorum genome provides insights into omnivorousness and mesophyll feeding.</title>
        <authorList>
            <person name="Liu Y."/>
            <person name="Liu H."/>
            <person name="Wang H."/>
            <person name="Huang T."/>
            <person name="Liu B."/>
            <person name="Yang B."/>
            <person name="Yin L."/>
            <person name="Li B."/>
            <person name="Zhang Y."/>
            <person name="Zhang S."/>
            <person name="Jiang F."/>
            <person name="Zhang X."/>
            <person name="Ren Y."/>
            <person name="Wang B."/>
            <person name="Wang S."/>
            <person name="Lu Y."/>
            <person name="Wu K."/>
            <person name="Fan W."/>
            <person name="Wang G."/>
        </authorList>
    </citation>
    <scope>NUCLEOTIDE SEQUENCE</scope>
    <source>
        <strain evidence="12">12Hb</strain>
    </source>
</reference>
<name>A0A8S9X8Q8_APOLU</name>
<proteinExistence type="inferred from homology"/>
<evidence type="ECO:0000256" key="11">
    <source>
        <dbReference type="ARBA" id="ARBA00031066"/>
    </source>
</evidence>
<evidence type="ECO:0000256" key="6">
    <source>
        <dbReference type="ARBA" id="ARBA00023065"/>
    </source>
</evidence>
<gene>
    <name evidence="12" type="ORF">GE061_019483</name>
</gene>
<dbReference type="PANTHER" id="PTHR11693">
    <property type="entry name" value="ATP SYNTHASE GAMMA CHAIN"/>
    <property type="match status" value="1"/>
</dbReference>
<keyword evidence="8" id="KW-0472">Membrane</keyword>
<keyword evidence="10" id="KW-0066">ATP synthesis</keyword>
<evidence type="ECO:0000256" key="7">
    <source>
        <dbReference type="ARBA" id="ARBA00023128"/>
    </source>
</evidence>
<dbReference type="EMBL" id="WIXP02000009">
    <property type="protein sequence ID" value="KAF6205313.1"/>
    <property type="molecule type" value="Genomic_DNA"/>
</dbReference>
<keyword evidence="7" id="KW-0496">Mitochondrion</keyword>
<evidence type="ECO:0000313" key="12">
    <source>
        <dbReference type="EMBL" id="KAF6205313.1"/>
    </source>
</evidence>
<evidence type="ECO:0000256" key="8">
    <source>
        <dbReference type="ARBA" id="ARBA00023136"/>
    </source>
</evidence>
<dbReference type="OrthoDB" id="239812at2759"/>
<keyword evidence="3" id="KW-0813">Transport</keyword>
<dbReference type="InterPro" id="IPR000131">
    <property type="entry name" value="ATP_synth_F1_gsu"/>
</dbReference>
<dbReference type="AlphaFoldDB" id="A0A8S9X8Q8"/>
<dbReference type="Gene3D" id="3.40.1380.10">
    <property type="match status" value="1"/>
</dbReference>
<dbReference type="Pfam" id="PF00231">
    <property type="entry name" value="ATP-synt"/>
    <property type="match status" value="1"/>
</dbReference>
<sequence>MAGNLRQIQLQGKSIKNIQKLTNSMKMVAATRFKQAERLLIVARPLGLGARKFYDLVSQEFHSKTKLHYLVPFTSDRGLCGSCHYKTCKATSTKLDDKIHDYRIVCIGEKAKLIIGFKMSTFIELVVNGVGHRTPTFKSASDIANRILRLDGFHEGTLIYAHFVTAMSYEIRQIKVYSADLLREMAFVTKYEADNSDDIDNYMEFSLAALVFYAMTECYGVELFSRMNAMAAASKNAGTLHAKLNRDFNRARQNLITRDLIDIVSGASVVAVKKKTRPKPFVPPQEGKSDS</sequence>
<dbReference type="InterPro" id="IPR035968">
    <property type="entry name" value="ATP_synth_F1_ATPase_gsu"/>
</dbReference>
<accession>A0A8S9X8Q8</accession>
<evidence type="ECO:0000256" key="4">
    <source>
        <dbReference type="ARBA" id="ARBA00022781"/>
    </source>
</evidence>
<evidence type="ECO:0000256" key="10">
    <source>
        <dbReference type="ARBA" id="ARBA00023310"/>
    </source>
</evidence>